<dbReference type="Pfam" id="PF08668">
    <property type="entry name" value="HDOD"/>
    <property type="match status" value="1"/>
</dbReference>
<organism evidence="2 3">
    <name type="scientific">Shewanella gaetbuli</name>
    <dbReference type="NCBI Taxonomy" id="220752"/>
    <lineage>
        <taxon>Bacteria</taxon>
        <taxon>Pseudomonadati</taxon>
        <taxon>Pseudomonadota</taxon>
        <taxon>Gammaproteobacteria</taxon>
        <taxon>Alteromonadales</taxon>
        <taxon>Shewanellaceae</taxon>
        <taxon>Shewanella</taxon>
    </lineage>
</organism>
<evidence type="ECO:0000259" key="1">
    <source>
        <dbReference type="PROSITE" id="PS51833"/>
    </source>
</evidence>
<dbReference type="SUPFAM" id="SSF55781">
    <property type="entry name" value="GAF domain-like"/>
    <property type="match status" value="1"/>
</dbReference>
<dbReference type="PANTHER" id="PTHR33525:SF3">
    <property type="entry name" value="RIBONUCLEASE Y"/>
    <property type="match status" value="1"/>
</dbReference>
<dbReference type="Proteomes" id="UP001139333">
    <property type="component" value="Unassembled WGS sequence"/>
</dbReference>
<evidence type="ECO:0000313" key="3">
    <source>
        <dbReference type="Proteomes" id="UP001139333"/>
    </source>
</evidence>
<dbReference type="InterPro" id="IPR029016">
    <property type="entry name" value="GAF-like_dom_sf"/>
</dbReference>
<dbReference type="Gene3D" id="3.30.450.40">
    <property type="match status" value="1"/>
</dbReference>
<proteinExistence type="predicted"/>
<dbReference type="SMART" id="SM00065">
    <property type="entry name" value="GAF"/>
    <property type="match status" value="1"/>
</dbReference>
<dbReference type="Pfam" id="PF13492">
    <property type="entry name" value="GAF_3"/>
    <property type="match status" value="1"/>
</dbReference>
<dbReference type="AlphaFoldDB" id="A0A9X2CFW2"/>
<keyword evidence="3" id="KW-1185">Reference proteome</keyword>
<gene>
    <name evidence="2" type="ORF">L2672_03490</name>
</gene>
<protein>
    <submittedName>
        <fullName evidence="2">HDOD domain-containing protein</fullName>
    </submittedName>
</protein>
<evidence type="ECO:0000313" key="2">
    <source>
        <dbReference type="EMBL" id="MCL1141768.1"/>
    </source>
</evidence>
<dbReference type="InterPro" id="IPR003018">
    <property type="entry name" value="GAF"/>
</dbReference>
<name>A0A9X2CFW2_9GAMM</name>
<dbReference type="RefSeq" id="WP_248994453.1">
    <property type="nucleotide sequence ID" value="NZ_JAKIKP010000002.1"/>
</dbReference>
<dbReference type="SUPFAM" id="SSF109604">
    <property type="entry name" value="HD-domain/PDEase-like"/>
    <property type="match status" value="1"/>
</dbReference>
<comment type="caution">
    <text evidence="2">The sequence shown here is derived from an EMBL/GenBank/DDBJ whole genome shotgun (WGS) entry which is preliminary data.</text>
</comment>
<feature type="domain" description="HDOD" evidence="1">
    <location>
        <begin position="22"/>
        <end position="224"/>
    </location>
</feature>
<dbReference type="InterPro" id="IPR013976">
    <property type="entry name" value="HDOD"/>
</dbReference>
<dbReference type="InterPro" id="IPR052340">
    <property type="entry name" value="RNase_Y/CdgJ"/>
</dbReference>
<dbReference type="PANTHER" id="PTHR33525">
    <property type="match status" value="1"/>
</dbReference>
<dbReference type="EMBL" id="JAKIKP010000002">
    <property type="protein sequence ID" value="MCL1141768.1"/>
    <property type="molecule type" value="Genomic_DNA"/>
</dbReference>
<reference evidence="2" key="1">
    <citation type="submission" date="2022-01" db="EMBL/GenBank/DDBJ databases">
        <title>Whole genome-based taxonomy of the Shewanellaceae.</title>
        <authorList>
            <person name="Martin-Rodriguez A.J."/>
        </authorList>
    </citation>
    <scope>NUCLEOTIDE SEQUENCE</scope>
    <source>
        <strain evidence="2">DSM 16422</strain>
    </source>
</reference>
<dbReference type="PROSITE" id="PS51833">
    <property type="entry name" value="HDOD"/>
    <property type="match status" value="1"/>
</dbReference>
<dbReference type="Gene3D" id="1.10.3210.10">
    <property type="entry name" value="Hypothetical protein af1432"/>
    <property type="match status" value="1"/>
</dbReference>
<sequence>MPTKQNHKGADYWTKRISDQEMPALCSTVRDLEKLAKDDVSSLSLLGRSVMHDNALTSRILRVANSAIYNKGISHVSTVSRAAVVLGFDTIRNICLTARLLSSLLDNRNLSDSVFQRLLRLMGQSFHAAMIARMMVNDRDESLREEVFIATLLYRIGESAFWSTGGEFVDALDQKLLQTPEQKDQLAVIRAELGASFNQLNQGIARSWGLGELLQNALNNPDERMPEIRCIFLADKISESISQPDKDPAGFQKRLQQAADLLGISVEELNLRLVHCNKVTHKLAVDYGAKEMLEYIPNTEKIFQQLDSPEEETVCRLPDETVQLAKLRELTGFAINKTDFNQIMQTALEGIFNGVGVDRCGVLLLSPNRKSLQPRVVFGDDAQTMKSNFVIELTDSKSVFSTCIQQKQPQWKAQTGTAQLVPQMGGDSAEHLPKEGFLIAPLMVESKVLGVFYADRHASARRFQQTDFDAFTHFSQLANVCFNLSMK</sequence>
<accession>A0A9X2CFW2</accession>